<name>A0ABR3YYX0_9PEZI</name>
<evidence type="ECO:0000259" key="3">
    <source>
        <dbReference type="SMART" id="SM00829"/>
    </source>
</evidence>
<dbReference type="SMART" id="SM00829">
    <property type="entry name" value="PKS_ER"/>
    <property type="match status" value="1"/>
</dbReference>
<evidence type="ECO:0000313" key="4">
    <source>
        <dbReference type="EMBL" id="KAL1893589.1"/>
    </source>
</evidence>
<dbReference type="EMBL" id="JAWCUI010000037">
    <property type="protein sequence ID" value="KAL1893589.1"/>
    <property type="molecule type" value="Genomic_DNA"/>
</dbReference>
<dbReference type="InterPro" id="IPR047122">
    <property type="entry name" value="Trans-enoyl_RdTase-like"/>
</dbReference>
<evidence type="ECO:0000256" key="1">
    <source>
        <dbReference type="ARBA" id="ARBA00008072"/>
    </source>
</evidence>
<evidence type="ECO:0000256" key="2">
    <source>
        <dbReference type="ARBA" id="ARBA00023002"/>
    </source>
</evidence>
<dbReference type="PANTHER" id="PTHR45348">
    <property type="entry name" value="HYPOTHETICAL OXIDOREDUCTASE (EUROFUNG)"/>
    <property type="match status" value="1"/>
</dbReference>
<accession>A0ABR3YYX0</accession>
<dbReference type="Gene3D" id="3.40.50.720">
    <property type="entry name" value="NAD(P)-binding Rossmann-like Domain"/>
    <property type="match status" value="1"/>
</dbReference>
<dbReference type="Pfam" id="PF08240">
    <property type="entry name" value="ADH_N"/>
    <property type="match status" value="1"/>
</dbReference>
<comment type="caution">
    <text evidence="4">The sequence shown here is derived from an EMBL/GenBank/DDBJ whole genome shotgun (WGS) entry which is preliminary data.</text>
</comment>
<keyword evidence="5" id="KW-1185">Reference proteome</keyword>
<organism evidence="4 5">
    <name type="scientific">Sporothrix stenoceras</name>
    <dbReference type="NCBI Taxonomy" id="5173"/>
    <lineage>
        <taxon>Eukaryota</taxon>
        <taxon>Fungi</taxon>
        <taxon>Dikarya</taxon>
        <taxon>Ascomycota</taxon>
        <taxon>Pezizomycotina</taxon>
        <taxon>Sordariomycetes</taxon>
        <taxon>Sordariomycetidae</taxon>
        <taxon>Ophiostomatales</taxon>
        <taxon>Ophiostomataceae</taxon>
        <taxon>Sporothrix</taxon>
    </lineage>
</organism>
<dbReference type="SUPFAM" id="SSF50129">
    <property type="entry name" value="GroES-like"/>
    <property type="match status" value="1"/>
</dbReference>
<dbReference type="Gene3D" id="3.90.180.10">
    <property type="entry name" value="Medium-chain alcohol dehydrogenases, catalytic domain"/>
    <property type="match status" value="1"/>
</dbReference>
<dbReference type="InterPro" id="IPR011032">
    <property type="entry name" value="GroES-like_sf"/>
</dbReference>
<dbReference type="Proteomes" id="UP001583186">
    <property type="component" value="Unassembled WGS sequence"/>
</dbReference>
<dbReference type="Pfam" id="PF00107">
    <property type="entry name" value="ADH_zinc_N"/>
    <property type="match status" value="1"/>
</dbReference>
<feature type="domain" description="Enoyl reductase (ER)" evidence="3">
    <location>
        <begin position="12"/>
        <end position="345"/>
    </location>
</feature>
<evidence type="ECO:0000313" key="5">
    <source>
        <dbReference type="Proteomes" id="UP001583186"/>
    </source>
</evidence>
<dbReference type="SUPFAM" id="SSF51735">
    <property type="entry name" value="NAD(P)-binding Rossmann-fold domains"/>
    <property type="match status" value="1"/>
</dbReference>
<dbReference type="InterPro" id="IPR013154">
    <property type="entry name" value="ADH-like_N"/>
</dbReference>
<sequence length="347" mass="35977">MPIKAAVCEAAQTALVVKDVDGPVSPLAKGSVIVRTAAVAINPFDCAMQAYGSTFFPFLSFPAVFGEDVAGTIEEVADDVTDFQVGDRVAGLSQRQGFQERAVLLAHMAYKVPPSISWADAATLPMGVVVSIFGLFHKDYLNLRMPSVAPSVNSPPAGGLRDVVLVWGASTSVGSQAVQLAAAAGYEVVTTASPKRFDYAKSIGATHVFDYSSPSVADDIKKATEGRRLVGAFCNGGIVPGSFPGIIRACADVVRGTARPFLALTMVMPAEGVPEGVEGKFIAGVHDDPDFSLKFLGADGYIPRALAAGTHKIAPEARIAGHGLEAVQGAMDTLKAGVSATKVVVTL</sequence>
<gene>
    <name evidence="4" type="ORF">Sste5346_006420</name>
</gene>
<dbReference type="CDD" id="cd08249">
    <property type="entry name" value="enoyl_reductase_like"/>
    <property type="match status" value="1"/>
</dbReference>
<dbReference type="PANTHER" id="PTHR45348:SF2">
    <property type="entry name" value="ZINC-TYPE ALCOHOL DEHYDROGENASE-LIKE PROTEIN C2E1P3.01"/>
    <property type="match status" value="1"/>
</dbReference>
<proteinExistence type="inferred from homology"/>
<keyword evidence="2" id="KW-0560">Oxidoreductase</keyword>
<dbReference type="InterPro" id="IPR013149">
    <property type="entry name" value="ADH-like_C"/>
</dbReference>
<reference evidence="4 5" key="1">
    <citation type="journal article" date="2024" name="IMA Fungus">
        <title>IMA Genome - F19 : A genome assembly and annotation guide to empower mycologists, including annotated draft genome sequences of Ceratocystis pirilliformis, Diaporthe australafricana, Fusarium ophioides, Paecilomyces lecythidis, and Sporothrix stenoceras.</title>
        <authorList>
            <person name="Aylward J."/>
            <person name="Wilson A.M."/>
            <person name="Visagie C.M."/>
            <person name="Spraker J."/>
            <person name="Barnes I."/>
            <person name="Buitendag C."/>
            <person name="Ceriani C."/>
            <person name="Del Mar Angel L."/>
            <person name="du Plessis D."/>
            <person name="Fuchs T."/>
            <person name="Gasser K."/>
            <person name="Kramer D."/>
            <person name="Li W."/>
            <person name="Munsamy K."/>
            <person name="Piso A."/>
            <person name="Price J.L."/>
            <person name="Sonnekus B."/>
            <person name="Thomas C."/>
            <person name="van der Nest A."/>
            <person name="van Dijk A."/>
            <person name="van Heerden A."/>
            <person name="van Vuuren N."/>
            <person name="Yilmaz N."/>
            <person name="Duong T.A."/>
            <person name="van der Merwe N.A."/>
            <person name="Wingfield M.J."/>
            <person name="Wingfield B.D."/>
        </authorList>
    </citation>
    <scope>NUCLEOTIDE SEQUENCE [LARGE SCALE GENOMIC DNA]</scope>
    <source>
        <strain evidence="4 5">CMW 5346</strain>
    </source>
</reference>
<comment type="similarity">
    <text evidence="1">Belongs to the zinc-containing alcohol dehydrogenase family.</text>
</comment>
<protein>
    <recommendedName>
        <fullName evidence="3">Enoyl reductase (ER) domain-containing protein</fullName>
    </recommendedName>
</protein>
<dbReference type="InterPro" id="IPR020843">
    <property type="entry name" value="ER"/>
</dbReference>
<dbReference type="InterPro" id="IPR036291">
    <property type="entry name" value="NAD(P)-bd_dom_sf"/>
</dbReference>